<evidence type="ECO:0000313" key="3">
    <source>
        <dbReference type="Proteomes" id="UP000283509"/>
    </source>
</evidence>
<organism evidence="2 3">
    <name type="scientific">Penaeus vannamei</name>
    <name type="common">Whiteleg shrimp</name>
    <name type="synonym">Litopenaeus vannamei</name>
    <dbReference type="NCBI Taxonomy" id="6689"/>
    <lineage>
        <taxon>Eukaryota</taxon>
        <taxon>Metazoa</taxon>
        <taxon>Ecdysozoa</taxon>
        <taxon>Arthropoda</taxon>
        <taxon>Crustacea</taxon>
        <taxon>Multicrustacea</taxon>
        <taxon>Malacostraca</taxon>
        <taxon>Eumalacostraca</taxon>
        <taxon>Eucarida</taxon>
        <taxon>Decapoda</taxon>
        <taxon>Dendrobranchiata</taxon>
        <taxon>Penaeoidea</taxon>
        <taxon>Penaeidae</taxon>
        <taxon>Penaeus</taxon>
    </lineage>
</organism>
<sequence length="597" mass="66152">MDASNHGSEGTKPATENGHPFIYPSFPPCLPPFFPFFFRSIHPSFPPFLFLPFIYSSIHPSFLPSLLPYCLLSIHPSIFLSLLPFSLPSLIPLFLRSFLSSIHPSIQTPTHPSIHLIICLSIYPTMQVYTISPLSFLVSHISLFLSSLLPFLCPILVSLRLFFSHSFPLALCTFFSLPSLLSASSLSFIYPPSLTSSFSSLPFFFSTFSSSSRNTLRPFRVISSPSSFYPPASSFSRLLPSSPFFRSFALSPSLFSSLPSLVFPYFRYLLFHSFFLSLPFPSSLFHSNAHQFPFIKLPFPSLSPFYISLHPFSSFLFSSSSLLCRSHPSSLHFPFVLSSLSLPLHSLIFSNPTSSSLPLLLPILILSLPSPSLPPSSLLLFPSSSLPFFFLFLTSFLFKCFLLFSPFFIFHPSFVLFLFLPAHFLLFTLPSIVFVFSSTLLNIFFLSSHLSSPSLPSSTSSRLPSITSSLSSPPHLSSSLFLLTFFPFSSLSLLPPSLFFLFSLLPHSPPFSFLCLSLPPPPPPISLSLSSSSISGPSPPTLFFFVPFLLRRSRMSSFHPFSPPADPLLTTEIKLIQGGLWAGSSPTCIGGDLFLSP</sequence>
<keyword evidence="1" id="KW-1133">Transmembrane helix</keyword>
<feature type="transmembrane region" description="Helical" evidence="1">
    <location>
        <begin position="134"/>
        <end position="157"/>
    </location>
</feature>
<feature type="transmembrane region" description="Helical" evidence="1">
    <location>
        <begin position="305"/>
        <end position="324"/>
    </location>
</feature>
<dbReference type="AlphaFoldDB" id="A0A3R7QL53"/>
<feature type="transmembrane region" description="Helical" evidence="1">
    <location>
        <begin position="422"/>
        <end position="446"/>
    </location>
</feature>
<evidence type="ECO:0000313" key="2">
    <source>
        <dbReference type="EMBL" id="ROT82324.1"/>
    </source>
</evidence>
<reference evidence="2 3" key="2">
    <citation type="submission" date="2019-01" db="EMBL/GenBank/DDBJ databases">
        <title>The decoding of complex shrimp genome reveals the adaptation for benthos swimmer, frequently molting mechanism and breeding impact on genome.</title>
        <authorList>
            <person name="Sun Y."/>
            <person name="Gao Y."/>
            <person name="Yu Y."/>
        </authorList>
    </citation>
    <scope>NUCLEOTIDE SEQUENCE [LARGE SCALE GENOMIC DNA]</scope>
    <source>
        <tissue evidence="2">Muscle</tissue>
    </source>
</reference>
<feature type="transmembrane region" description="Helical" evidence="1">
    <location>
        <begin position="360"/>
        <end position="381"/>
    </location>
</feature>
<keyword evidence="1" id="KW-0472">Membrane</keyword>
<dbReference type="Proteomes" id="UP000283509">
    <property type="component" value="Unassembled WGS sequence"/>
</dbReference>
<accession>A0A3R7QL53</accession>
<feature type="transmembrane region" description="Helical" evidence="1">
    <location>
        <begin position="331"/>
        <end position="348"/>
    </location>
</feature>
<feature type="transmembrane region" description="Helical" evidence="1">
    <location>
        <begin position="480"/>
        <end position="505"/>
    </location>
</feature>
<comment type="caution">
    <text evidence="2">The sequence shown here is derived from an EMBL/GenBank/DDBJ whole genome shotgun (WGS) entry which is preliminary data.</text>
</comment>
<gene>
    <name evidence="2" type="ORF">C7M84_024511</name>
</gene>
<name>A0A3R7QL53_PENVA</name>
<reference evidence="2 3" key="1">
    <citation type="submission" date="2018-04" db="EMBL/GenBank/DDBJ databases">
        <authorList>
            <person name="Zhang X."/>
            <person name="Yuan J."/>
            <person name="Li F."/>
            <person name="Xiang J."/>
        </authorList>
    </citation>
    <scope>NUCLEOTIDE SEQUENCE [LARGE SCALE GENOMIC DNA]</scope>
    <source>
        <tissue evidence="2">Muscle</tissue>
    </source>
</reference>
<feature type="transmembrane region" description="Helical" evidence="1">
    <location>
        <begin position="388"/>
        <end position="410"/>
    </location>
</feature>
<keyword evidence="3" id="KW-1185">Reference proteome</keyword>
<feature type="transmembrane region" description="Helical" evidence="1">
    <location>
        <begin position="169"/>
        <end position="190"/>
    </location>
</feature>
<evidence type="ECO:0000256" key="1">
    <source>
        <dbReference type="SAM" id="Phobius"/>
    </source>
</evidence>
<keyword evidence="1" id="KW-0812">Transmembrane</keyword>
<proteinExistence type="predicted"/>
<dbReference type="EMBL" id="QCYY01000846">
    <property type="protein sequence ID" value="ROT82324.1"/>
    <property type="molecule type" value="Genomic_DNA"/>
</dbReference>
<protein>
    <submittedName>
        <fullName evidence="2">Uncharacterized protein</fullName>
    </submittedName>
</protein>